<feature type="compositionally biased region" description="Low complexity" evidence="4">
    <location>
        <begin position="39"/>
        <end position="54"/>
    </location>
</feature>
<evidence type="ECO:0000256" key="2">
    <source>
        <dbReference type="ARBA" id="ARBA00023043"/>
    </source>
</evidence>
<name>A0A2T7PNW7_POMCA</name>
<sequence length="221" mass="23820">MAQRSLGRRAVQRSGRLSQSYMTKSASPSGGSVQNMTKSASPSGGSVLVLGSMSIADERQATSKKREHPAAKPPKTPDKQVTSFHDFFPSSTLEEIKALVEKILAKGYTLDSPCDCSITPLLMAALENRVDVATLLLDYGADPNTSRRYLSNYTALHVACLHSGTCDSLPMIKLLLRCGANIRALTANGDNPLTLACLYGTPEMVNHIVAHSRQHTGLENY</sequence>
<dbReference type="InterPro" id="IPR036770">
    <property type="entry name" value="Ankyrin_rpt-contain_sf"/>
</dbReference>
<dbReference type="Pfam" id="PF12796">
    <property type="entry name" value="Ank_2"/>
    <property type="match status" value="1"/>
</dbReference>
<proteinExistence type="predicted"/>
<dbReference type="PANTHER" id="PTHR24198">
    <property type="entry name" value="ANKYRIN REPEAT AND PROTEIN KINASE DOMAIN-CONTAINING PROTEIN"/>
    <property type="match status" value="1"/>
</dbReference>
<feature type="region of interest" description="Disordered" evidence="4">
    <location>
        <begin position="1"/>
        <end position="83"/>
    </location>
</feature>
<keyword evidence="2 3" id="KW-0040">ANK repeat</keyword>
<comment type="caution">
    <text evidence="5">The sequence shown here is derived from an EMBL/GenBank/DDBJ whole genome shotgun (WGS) entry which is preliminary data.</text>
</comment>
<evidence type="ECO:0000256" key="4">
    <source>
        <dbReference type="SAM" id="MobiDB-lite"/>
    </source>
</evidence>
<dbReference type="SMART" id="SM00248">
    <property type="entry name" value="ANK"/>
    <property type="match status" value="3"/>
</dbReference>
<dbReference type="InterPro" id="IPR002110">
    <property type="entry name" value="Ankyrin_rpt"/>
</dbReference>
<keyword evidence="6" id="KW-1185">Reference proteome</keyword>
<evidence type="ECO:0000313" key="5">
    <source>
        <dbReference type="EMBL" id="PVD35067.1"/>
    </source>
</evidence>
<dbReference type="PANTHER" id="PTHR24198:SF194">
    <property type="entry name" value="INVERSIN-A"/>
    <property type="match status" value="1"/>
</dbReference>
<protein>
    <submittedName>
        <fullName evidence="5">Uncharacterized protein</fullName>
    </submittedName>
</protein>
<feature type="repeat" description="ANK" evidence="3">
    <location>
        <begin position="116"/>
        <end position="148"/>
    </location>
</feature>
<evidence type="ECO:0000256" key="1">
    <source>
        <dbReference type="ARBA" id="ARBA00022737"/>
    </source>
</evidence>
<organism evidence="5 6">
    <name type="scientific">Pomacea canaliculata</name>
    <name type="common">Golden apple snail</name>
    <dbReference type="NCBI Taxonomy" id="400727"/>
    <lineage>
        <taxon>Eukaryota</taxon>
        <taxon>Metazoa</taxon>
        <taxon>Spiralia</taxon>
        <taxon>Lophotrochozoa</taxon>
        <taxon>Mollusca</taxon>
        <taxon>Gastropoda</taxon>
        <taxon>Caenogastropoda</taxon>
        <taxon>Architaenioglossa</taxon>
        <taxon>Ampullarioidea</taxon>
        <taxon>Ampullariidae</taxon>
        <taxon>Pomacea</taxon>
    </lineage>
</organism>
<accession>A0A2T7PNW7</accession>
<dbReference type="PROSITE" id="PS50088">
    <property type="entry name" value="ANK_REPEAT"/>
    <property type="match status" value="2"/>
</dbReference>
<dbReference type="Gene3D" id="1.25.40.20">
    <property type="entry name" value="Ankyrin repeat-containing domain"/>
    <property type="match status" value="1"/>
</dbReference>
<gene>
    <name evidence="5" type="ORF">C0Q70_06348</name>
</gene>
<evidence type="ECO:0000313" key="6">
    <source>
        <dbReference type="Proteomes" id="UP000245119"/>
    </source>
</evidence>
<keyword evidence="1" id="KW-0677">Repeat</keyword>
<feature type="compositionally biased region" description="Basic residues" evidence="4">
    <location>
        <begin position="1"/>
        <end position="11"/>
    </location>
</feature>
<feature type="repeat" description="ANK" evidence="3">
    <location>
        <begin position="151"/>
        <end position="187"/>
    </location>
</feature>
<dbReference type="AlphaFoldDB" id="A0A2T7PNW7"/>
<dbReference type="SUPFAM" id="SSF48403">
    <property type="entry name" value="Ankyrin repeat"/>
    <property type="match status" value="1"/>
</dbReference>
<dbReference type="PROSITE" id="PS50297">
    <property type="entry name" value="ANK_REP_REGION"/>
    <property type="match status" value="1"/>
</dbReference>
<dbReference type="Proteomes" id="UP000245119">
    <property type="component" value="Linkage Group LG3"/>
</dbReference>
<feature type="compositionally biased region" description="Polar residues" evidence="4">
    <location>
        <begin position="15"/>
        <end position="38"/>
    </location>
</feature>
<evidence type="ECO:0000256" key="3">
    <source>
        <dbReference type="PROSITE-ProRule" id="PRU00023"/>
    </source>
</evidence>
<dbReference type="EMBL" id="PZQS01000003">
    <property type="protein sequence ID" value="PVD35067.1"/>
    <property type="molecule type" value="Genomic_DNA"/>
</dbReference>
<reference evidence="5 6" key="1">
    <citation type="submission" date="2018-04" db="EMBL/GenBank/DDBJ databases">
        <title>The genome of golden apple snail Pomacea canaliculata provides insight into stress tolerance and invasive adaptation.</title>
        <authorList>
            <person name="Liu C."/>
            <person name="Liu B."/>
            <person name="Ren Y."/>
            <person name="Zhang Y."/>
            <person name="Wang H."/>
            <person name="Li S."/>
            <person name="Jiang F."/>
            <person name="Yin L."/>
            <person name="Zhang G."/>
            <person name="Qian W."/>
            <person name="Fan W."/>
        </authorList>
    </citation>
    <scope>NUCLEOTIDE SEQUENCE [LARGE SCALE GENOMIC DNA]</scope>
    <source>
        <strain evidence="5">SZHN2017</strain>
        <tissue evidence="5">Muscle</tissue>
    </source>
</reference>
<dbReference type="STRING" id="400727.A0A2T7PNW7"/>